<dbReference type="NCBIfam" id="TIGR04057">
    <property type="entry name" value="SusC_RagA_signa"/>
    <property type="match status" value="1"/>
</dbReference>
<comment type="similarity">
    <text evidence="8 9">Belongs to the TonB-dependent receptor family.</text>
</comment>
<evidence type="ECO:0000256" key="1">
    <source>
        <dbReference type="ARBA" id="ARBA00004571"/>
    </source>
</evidence>
<dbReference type="Gene3D" id="2.170.130.10">
    <property type="entry name" value="TonB-dependent receptor, plug domain"/>
    <property type="match status" value="1"/>
</dbReference>
<dbReference type="SUPFAM" id="SSF49464">
    <property type="entry name" value="Carboxypeptidase regulatory domain-like"/>
    <property type="match status" value="1"/>
</dbReference>
<evidence type="ECO:0000313" key="13">
    <source>
        <dbReference type="Proteomes" id="UP000199673"/>
    </source>
</evidence>
<dbReference type="GO" id="GO:0009279">
    <property type="term" value="C:cell outer membrane"/>
    <property type="evidence" value="ECO:0007669"/>
    <property type="project" value="UniProtKB-SubCell"/>
</dbReference>
<dbReference type="SUPFAM" id="SSF56935">
    <property type="entry name" value="Porins"/>
    <property type="match status" value="1"/>
</dbReference>
<sequence>MCKTIYPKSRALPPWKILHGFVLSLFLFLIASGSTFAQSKTVSGVIKSSTGETMPGVNVLVKGTTIGTASDIDGNFSLTVPSDESILVFSFIGYTSREVRVGNSSELNVTLDEDLSQLSEVVVVGYGTQERAKVTGAISSVGSEQIRALPVPSLASALQGRAAGVNVTNSGSPGTNPIVRIRGVGTVGNNEPLYVIDGMPAGGLNQINPADIESIEVLKDASTAAIYGSRGANGVILVTTKKGKIGKPVVSLDAYYGVQNAWKTLNLLNRDQYIAFGRDLLGNAGEDAPARFDNLGEFANNDIDYQDEMFQSAPIQDYNLNVAGGTENALYNFSVGYFAQDGIMRGTGFERVSMRSNTEFKINDRIKIGQTLTVAYSDRQNEPFSGGRSQLEHIVKSIPYIPVRDASRLGGFRASDRVDGSDPENPVLNAELRRNNVEDYKILGSGYVTVNILKGLDYKFLVGMDIGLGNTFDYTPSFNAGDFSVQPFAAISQTRSTFVSPLISNQFTYTTDFGKHHLDALGVIERQTSTFSSLTGSGQNSLTNEVKELQGVENQTTSSTRTEYGLISYVGRVNYDYAQKYLISASIRRDGGSRFGPDNKWGTFPSLSVGWRVSEEGFMQGVEAVSDLKLRASYGETGNDRIGDYVYQATINSNLFYNFDDNLLTGSTISALANADLKWETTIMKNIGLDLGLFNDQFNLSLEWFENTTEDMILGVPIPPSLGFDGAPVANVGTVKNTGLEITAGYQLRSGDFQMSIDGNMGFVNNELVSLGTGNTIFGPAFQGDAMTLTEEGQPIAYFLGWIADGIFQTNEEAQAAPRQILPDDPAEYDPTTHTAAGDIRFRDINNDGVIDANDRTNLGHYLPDFTYGLNANASYKGFDFTMFWQGVSGNEIFNNLRYHTEGMTRLFGASDVVLDRWTPSNTNTDVPRAISGDPNRNARASSRFVEDGSYLRLKNISVGYSIPSSLLNTWSKGNISKVRVYLSAQNLLTITDYSGYDPEVAARTGINSSLGTGIDYGQFPAARTIMGGIQLSF</sequence>
<dbReference type="InterPro" id="IPR000531">
    <property type="entry name" value="Beta-barrel_TonB"/>
</dbReference>
<dbReference type="Gene3D" id="2.40.170.20">
    <property type="entry name" value="TonB-dependent receptor, beta-barrel domain"/>
    <property type="match status" value="1"/>
</dbReference>
<dbReference type="InterPro" id="IPR023997">
    <property type="entry name" value="TonB-dep_OMP_SusC/RagA_CS"/>
</dbReference>
<keyword evidence="6 8" id="KW-0472">Membrane</keyword>
<dbReference type="OrthoDB" id="9768177at2"/>
<reference evidence="13" key="1">
    <citation type="submission" date="2016-10" db="EMBL/GenBank/DDBJ databases">
        <authorList>
            <person name="Varghese N."/>
            <person name="Submissions S."/>
        </authorList>
    </citation>
    <scope>NUCLEOTIDE SEQUENCE [LARGE SCALE GENOMIC DNA]</scope>
    <source>
        <strain evidence="13">DSM 23445</strain>
    </source>
</reference>
<dbReference type="EMBL" id="FPBF01000006">
    <property type="protein sequence ID" value="SFU10445.1"/>
    <property type="molecule type" value="Genomic_DNA"/>
</dbReference>
<dbReference type="Proteomes" id="UP000199673">
    <property type="component" value="Unassembled WGS sequence"/>
</dbReference>
<dbReference type="RefSeq" id="WP_091696665.1">
    <property type="nucleotide sequence ID" value="NZ_FPBF01000006.1"/>
</dbReference>
<dbReference type="InterPro" id="IPR012910">
    <property type="entry name" value="Plug_dom"/>
</dbReference>
<dbReference type="PROSITE" id="PS52016">
    <property type="entry name" value="TONB_DEPENDENT_REC_3"/>
    <property type="match status" value="1"/>
</dbReference>
<proteinExistence type="inferred from homology"/>
<feature type="domain" description="TonB-dependent receptor plug" evidence="11">
    <location>
        <begin position="132"/>
        <end position="235"/>
    </location>
</feature>
<keyword evidence="7 8" id="KW-0998">Cell outer membrane</keyword>
<keyword evidence="5 9" id="KW-0798">TonB box</keyword>
<dbReference type="InterPro" id="IPR008969">
    <property type="entry name" value="CarboxyPept-like_regulatory"/>
</dbReference>
<evidence type="ECO:0000256" key="2">
    <source>
        <dbReference type="ARBA" id="ARBA00022448"/>
    </source>
</evidence>
<evidence type="ECO:0000259" key="11">
    <source>
        <dbReference type="Pfam" id="PF07715"/>
    </source>
</evidence>
<dbReference type="InterPro" id="IPR039426">
    <property type="entry name" value="TonB-dep_rcpt-like"/>
</dbReference>
<evidence type="ECO:0000256" key="8">
    <source>
        <dbReference type="PROSITE-ProRule" id="PRU01360"/>
    </source>
</evidence>
<evidence type="ECO:0000256" key="7">
    <source>
        <dbReference type="ARBA" id="ARBA00023237"/>
    </source>
</evidence>
<evidence type="ECO:0000259" key="10">
    <source>
        <dbReference type="Pfam" id="PF00593"/>
    </source>
</evidence>
<protein>
    <submittedName>
        <fullName evidence="12">TonB-linked outer membrane protein, SusC/RagA family</fullName>
    </submittedName>
</protein>
<gene>
    <name evidence="12" type="ORF">SAMN04489724_4004</name>
</gene>
<dbReference type="Pfam" id="PF00593">
    <property type="entry name" value="TonB_dep_Rec_b-barrel"/>
    <property type="match status" value="1"/>
</dbReference>
<organism evidence="12 13">
    <name type="scientific">Algoriphagus locisalis</name>
    <dbReference type="NCBI Taxonomy" id="305507"/>
    <lineage>
        <taxon>Bacteria</taxon>
        <taxon>Pseudomonadati</taxon>
        <taxon>Bacteroidota</taxon>
        <taxon>Cytophagia</taxon>
        <taxon>Cytophagales</taxon>
        <taxon>Cyclobacteriaceae</taxon>
        <taxon>Algoriphagus</taxon>
    </lineage>
</organism>
<dbReference type="Gene3D" id="2.60.40.1120">
    <property type="entry name" value="Carboxypeptidase-like, regulatory domain"/>
    <property type="match status" value="1"/>
</dbReference>
<keyword evidence="2 8" id="KW-0813">Transport</keyword>
<dbReference type="InterPro" id="IPR037066">
    <property type="entry name" value="Plug_dom_sf"/>
</dbReference>
<evidence type="ECO:0000313" key="12">
    <source>
        <dbReference type="EMBL" id="SFU10445.1"/>
    </source>
</evidence>
<evidence type="ECO:0000256" key="3">
    <source>
        <dbReference type="ARBA" id="ARBA00022452"/>
    </source>
</evidence>
<name>A0A1I7DFS3_9BACT</name>
<evidence type="ECO:0000256" key="9">
    <source>
        <dbReference type="RuleBase" id="RU003357"/>
    </source>
</evidence>
<dbReference type="AlphaFoldDB" id="A0A1I7DFS3"/>
<dbReference type="FunFam" id="2.60.40.1120:FF:000003">
    <property type="entry name" value="Outer membrane protein Omp121"/>
    <property type="match status" value="1"/>
</dbReference>
<comment type="subcellular location">
    <subcellularLocation>
        <location evidence="1 8">Cell outer membrane</location>
        <topology evidence="1 8">Multi-pass membrane protein</topology>
    </subcellularLocation>
</comment>
<evidence type="ECO:0000256" key="5">
    <source>
        <dbReference type="ARBA" id="ARBA00023077"/>
    </source>
</evidence>
<keyword evidence="4 8" id="KW-0812">Transmembrane</keyword>
<dbReference type="Pfam" id="PF13715">
    <property type="entry name" value="CarbopepD_reg_2"/>
    <property type="match status" value="1"/>
</dbReference>
<dbReference type="InterPro" id="IPR023996">
    <property type="entry name" value="TonB-dep_OMP_SusC/RagA"/>
</dbReference>
<dbReference type="NCBIfam" id="TIGR04056">
    <property type="entry name" value="OMP_RagA_SusC"/>
    <property type="match status" value="1"/>
</dbReference>
<dbReference type="InterPro" id="IPR036942">
    <property type="entry name" value="Beta-barrel_TonB_sf"/>
</dbReference>
<accession>A0A1I7DFS3</accession>
<feature type="domain" description="TonB-dependent receptor-like beta-barrel" evidence="10">
    <location>
        <begin position="444"/>
        <end position="988"/>
    </location>
</feature>
<dbReference type="STRING" id="305507.SAMN04489724_4004"/>
<evidence type="ECO:0000256" key="6">
    <source>
        <dbReference type="ARBA" id="ARBA00023136"/>
    </source>
</evidence>
<keyword evidence="13" id="KW-1185">Reference proteome</keyword>
<evidence type="ECO:0000256" key="4">
    <source>
        <dbReference type="ARBA" id="ARBA00022692"/>
    </source>
</evidence>
<keyword evidence="3 8" id="KW-1134">Transmembrane beta strand</keyword>
<dbReference type="Pfam" id="PF07715">
    <property type="entry name" value="Plug"/>
    <property type="match status" value="1"/>
</dbReference>